<evidence type="ECO:0000313" key="16">
    <source>
        <dbReference type="Proteomes" id="UP000000689"/>
    </source>
</evidence>
<keyword evidence="3 11" id="KW-0378">Hydrolase</keyword>
<feature type="compositionally biased region" description="Polar residues" evidence="12">
    <location>
        <begin position="903"/>
        <end position="923"/>
    </location>
</feature>
<keyword evidence="7" id="KW-0413">Isomerase</keyword>
<dbReference type="PROSITE" id="PS51217">
    <property type="entry name" value="UVRD_HELICASE_CTER"/>
    <property type="match status" value="1"/>
</dbReference>
<evidence type="ECO:0000256" key="7">
    <source>
        <dbReference type="ARBA" id="ARBA00023235"/>
    </source>
</evidence>
<feature type="compositionally biased region" description="Basic and acidic residues" evidence="12">
    <location>
        <begin position="1077"/>
        <end position="1087"/>
    </location>
</feature>
<evidence type="ECO:0000256" key="12">
    <source>
        <dbReference type="SAM" id="MobiDB-lite"/>
    </source>
</evidence>
<feature type="compositionally biased region" description="Basic and acidic residues" evidence="12">
    <location>
        <begin position="989"/>
        <end position="998"/>
    </location>
</feature>
<dbReference type="GO" id="GO:0005524">
    <property type="term" value="F:ATP binding"/>
    <property type="evidence" value="ECO:0007669"/>
    <property type="project" value="UniProtKB-UniRule"/>
</dbReference>
<dbReference type="Gene3D" id="1.10.486.10">
    <property type="entry name" value="PCRA, domain 4"/>
    <property type="match status" value="1"/>
</dbReference>
<comment type="catalytic activity">
    <reaction evidence="10">
        <text>ATP + H2O = ADP + phosphate + H(+)</text>
        <dbReference type="Rhea" id="RHEA:13065"/>
        <dbReference type="ChEBI" id="CHEBI:15377"/>
        <dbReference type="ChEBI" id="CHEBI:15378"/>
        <dbReference type="ChEBI" id="CHEBI:30616"/>
        <dbReference type="ChEBI" id="CHEBI:43474"/>
        <dbReference type="ChEBI" id="CHEBI:456216"/>
        <dbReference type="EC" id="5.6.2.4"/>
    </reaction>
</comment>
<dbReference type="AlphaFoldDB" id="J7SB42"/>
<dbReference type="eggNOG" id="KOG2108">
    <property type="taxonomic scope" value="Eukaryota"/>
</dbReference>
<evidence type="ECO:0000313" key="15">
    <source>
        <dbReference type="EMBL" id="CCK73533.1"/>
    </source>
</evidence>
<evidence type="ECO:0000259" key="14">
    <source>
        <dbReference type="PROSITE" id="PS51217"/>
    </source>
</evidence>
<dbReference type="CDD" id="cd17932">
    <property type="entry name" value="DEXQc_UvrD"/>
    <property type="match status" value="1"/>
</dbReference>
<dbReference type="InterPro" id="IPR014017">
    <property type="entry name" value="DNA_helicase_UvrD-like_C"/>
</dbReference>
<proteinExistence type="inferred from homology"/>
<evidence type="ECO:0000256" key="4">
    <source>
        <dbReference type="ARBA" id="ARBA00022806"/>
    </source>
</evidence>
<keyword evidence="2 11" id="KW-0547">Nucleotide-binding</keyword>
<dbReference type="OMA" id="FFVAQTR"/>
<feature type="region of interest" description="Disordered" evidence="12">
    <location>
        <begin position="882"/>
        <end position="924"/>
    </location>
</feature>
<dbReference type="PROSITE" id="PS51198">
    <property type="entry name" value="UVRD_HELICASE_ATP_BIND"/>
    <property type="match status" value="1"/>
</dbReference>
<organism evidence="15 16">
    <name type="scientific">Naumovozyma dairenensis (strain ATCC 10597 / BCRC 20456 / CBS 421 / NBRC 0211 / NRRL Y-12639)</name>
    <name type="common">Saccharomyces dairenensis</name>
    <dbReference type="NCBI Taxonomy" id="1071378"/>
    <lineage>
        <taxon>Eukaryota</taxon>
        <taxon>Fungi</taxon>
        <taxon>Dikarya</taxon>
        <taxon>Ascomycota</taxon>
        <taxon>Saccharomycotina</taxon>
        <taxon>Saccharomycetes</taxon>
        <taxon>Saccharomycetales</taxon>
        <taxon>Saccharomycetaceae</taxon>
        <taxon>Naumovozyma</taxon>
    </lineage>
</organism>
<dbReference type="HOGENOM" id="CLU_004585_4_0_1"/>
<dbReference type="GO" id="GO:0003677">
    <property type="term" value="F:DNA binding"/>
    <property type="evidence" value="ECO:0007669"/>
    <property type="project" value="UniProtKB-KW"/>
</dbReference>
<dbReference type="GeneID" id="13927003"/>
<evidence type="ECO:0000256" key="3">
    <source>
        <dbReference type="ARBA" id="ARBA00022801"/>
    </source>
</evidence>
<dbReference type="GO" id="GO:0042262">
    <property type="term" value="P:DNA protection"/>
    <property type="evidence" value="ECO:0007669"/>
    <property type="project" value="EnsemblFungi"/>
</dbReference>
<feature type="region of interest" description="Disordered" evidence="12">
    <location>
        <begin position="1"/>
        <end position="22"/>
    </location>
</feature>
<gene>
    <name evidence="15" type="primary">NDAI0G05500</name>
    <name evidence="15" type="ordered locus">NDAI_0G05500</name>
</gene>
<dbReference type="GO" id="GO:0006303">
    <property type="term" value="P:double-strand break repair via nonhomologous end joining"/>
    <property type="evidence" value="ECO:0007669"/>
    <property type="project" value="EnsemblFungi"/>
</dbReference>
<dbReference type="Gene3D" id="1.10.10.160">
    <property type="match status" value="1"/>
</dbReference>
<keyword evidence="5 11" id="KW-0067">ATP-binding</keyword>
<feature type="compositionally biased region" description="Polar residues" evidence="12">
    <location>
        <begin position="939"/>
        <end position="954"/>
    </location>
</feature>
<reference evidence="15 16" key="1">
    <citation type="journal article" date="2011" name="Proc. Natl. Acad. Sci. U.S.A.">
        <title>Evolutionary erosion of yeast sex chromosomes by mating-type switching accidents.</title>
        <authorList>
            <person name="Gordon J.L."/>
            <person name="Armisen D."/>
            <person name="Proux-Wera E."/>
            <person name="Oheigeartaigh S.S."/>
            <person name="Byrne K.P."/>
            <person name="Wolfe K.H."/>
        </authorList>
    </citation>
    <scope>NUCLEOTIDE SEQUENCE [LARGE SCALE GENOMIC DNA]</scope>
    <source>
        <strain evidence="16">ATCC 10597 / BCRC 20456 / CBS 421 / NBRC 0211 / NRRL Y-12639</strain>
    </source>
</reference>
<dbReference type="RefSeq" id="XP_003980209.1">
    <property type="nucleotide sequence ID" value="XM_003980160.1"/>
</dbReference>
<feature type="compositionally biased region" description="Polar residues" evidence="12">
    <location>
        <begin position="1088"/>
        <end position="1098"/>
    </location>
</feature>
<feature type="compositionally biased region" description="Acidic residues" evidence="12">
    <location>
        <begin position="714"/>
        <end position="725"/>
    </location>
</feature>
<dbReference type="CDD" id="cd22877">
    <property type="entry name" value="Srs2_C"/>
    <property type="match status" value="1"/>
</dbReference>
<evidence type="ECO:0000256" key="2">
    <source>
        <dbReference type="ARBA" id="ARBA00022741"/>
    </source>
</evidence>
<feature type="compositionally biased region" description="Polar residues" evidence="12">
    <location>
        <begin position="1063"/>
        <end position="1072"/>
    </location>
</feature>
<dbReference type="InterPro" id="IPR027417">
    <property type="entry name" value="P-loop_NTPase"/>
</dbReference>
<protein>
    <recommendedName>
        <fullName evidence="9">DNA 3'-5' helicase</fullName>
        <ecNumber evidence="9">5.6.2.4</ecNumber>
    </recommendedName>
</protein>
<dbReference type="Proteomes" id="UP000000689">
    <property type="component" value="Chromosome 7"/>
</dbReference>
<dbReference type="EMBL" id="HE580273">
    <property type="protein sequence ID" value="CCK73533.1"/>
    <property type="molecule type" value="Genomic_DNA"/>
</dbReference>
<dbReference type="GO" id="GO:0008047">
    <property type="term" value="F:enzyme activator activity"/>
    <property type="evidence" value="ECO:0007669"/>
    <property type="project" value="EnsemblFungi"/>
</dbReference>
<dbReference type="GO" id="GO:0016787">
    <property type="term" value="F:hydrolase activity"/>
    <property type="evidence" value="ECO:0007669"/>
    <property type="project" value="UniProtKB-UniRule"/>
</dbReference>
<name>J7SB42_NAUDC</name>
<evidence type="ECO:0000256" key="6">
    <source>
        <dbReference type="ARBA" id="ARBA00023125"/>
    </source>
</evidence>
<feature type="compositionally biased region" description="Polar residues" evidence="12">
    <location>
        <begin position="651"/>
        <end position="662"/>
    </location>
</feature>
<accession>J7SB42</accession>
<dbReference type="PANTHER" id="PTHR11070:SF2">
    <property type="entry name" value="ATP-DEPENDENT DNA HELICASE SRS2"/>
    <property type="match status" value="1"/>
</dbReference>
<evidence type="ECO:0000256" key="10">
    <source>
        <dbReference type="ARBA" id="ARBA00048988"/>
    </source>
</evidence>
<evidence type="ECO:0000256" key="5">
    <source>
        <dbReference type="ARBA" id="ARBA00022840"/>
    </source>
</evidence>
<sequence>MADNELIDTVQASHNNNTKDKINKNDSVTLKKILSGLNKQQKLAVTFDYHNALQVIAGPGTGKTKVLTSRVAYLLLKERINPEDIIITTFTNKASMEMIDRLSIMLRDTNISTSNLLIGTFHSVCIKILHRFGSKIDLSPTWRIADQNEIDNILSNIVDRMPDQIRDYANSMTRKVNLCMPKRGRGESDEWTVSPKLVKKQISKLKSSAILPEEYINDSMHDTALAYFYENFQSELAKINALDFDDILMYTFRLLTKERCLPNIQHVLVDEFQDTNEIQMDLVFLFAKGNHHLSRGISVVGDPDQSIYAFRNALAYNFQTMVQKSPIECSRIVLVENYRSSQKILDTSEMLISQQTRGRQNRLPLRAQFDYDFPPVYINFPASFLEASSIIKELLYLKALPDLFSFNDFAILVRKRIQIKPLERALIEHRVPYKILRGHAFWDSKEIIAMLNLLKCIFSPNEKNAIIASLLYPSRGLGQTSADKIKFIFEQETNSNFNSTSSMQILRDIVANKIQIDIPTKARNVIIDFLQMINTCTSLFNVEPINVALSDIFEKLYELSGLRYEYLCLDGKKKKSIDMSKLEENFDNVRHKNVTILKTYFLGPTNGPSTSSTDTNTMTNIGSISSASVLEHIRNFFNSLTLYTSDLPEISSSDEQQENMNWQKVEERKKTQEGVTISTIHGAKGLEWPVVFIPGCNEGTIPSIFNDEAKDGSSDDEGDDDDDRNEIDTDSKTSKKRRNLSMEELIDEERRMFFVAQTRAKYLLYLSSFITERQFENEPSRFLTSDLVKTMVDEQKVLEKVENVMRLYHAMKREPLVASNKKFSLKTLIKDYSNFIENRRERMIWGGEVVHDISNLNLIENVSVQPQPSLVFTTAATQLRVQQQGTKTNQHPPPPSISHHPFNQRNNSQKTGPSKNYAPNGSLESDLLVSPTKVLAPLQTMSPSNSPSNVTKSFAPSYVPKRNKSRSTSPIRKPFPSPERKKILSPTKSLKEEDKELALKSTSKKSSSRNSEKSKRTLSSSKYWANGNKIKQENDDDDDRMIFKKAPVNNPFQNTKVKFESNGRISKSNDSNGIIRLKREDDDKTADYDSSNNSNTTAAELLHNPDDMIIDNRPILTNAKTLADAIRKPRNRAENIKKEKKSEEQVDSENKGKKMIGLKKGVTASQMDIFSQLSRAKKKTKGNTGEIIIID</sequence>
<evidence type="ECO:0000256" key="8">
    <source>
        <dbReference type="ARBA" id="ARBA00034617"/>
    </source>
</evidence>
<dbReference type="SUPFAM" id="SSF52540">
    <property type="entry name" value="P-loop containing nucleoside triphosphate hydrolases"/>
    <property type="match status" value="1"/>
</dbReference>
<dbReference type="GO" id="GO:0005634">
    <property type="term" value="C:nucleus"/>
    <property type="evidence" value="ECO:0007669"/>
    <property type="project" value="EnsemblFungi"/>
</dbReference>
<dbReference type="PANTHER" id="PTHR11070">
    <property type="entry name" value="UVRD / RECB / PCRA DNA HELICASE FAMILY MEMBER"/>
    <property type="match status" value="1"/>
</dbReference>
<feature type="domain" description="UvrD-like helicase C-terminal" evidence="14">
    <location>
        <begin position="342"/>
        <end position="685"/>
    </location>
</feature>
<dbReference type="GO" id="GO:0007127">
    <property type="term" value="P:meiosis I"/>
    <property type="evidence" value="ECO:0007669"/>
    <property type="project" value="EnsemblFungi"/>
</dbReference>
<keyword evidence="16" id="KW-1185">Reference proteome</keyword>
<dbReference type="InterPro" id="IPR014016">
    <property type="entry name" value="UvrD-like_ATP-bd"/>
</dbReference>
<feature type="region of interest" description="Disordered" evidence="12">
    <location>
        <begin position="1060"/>
        <end position="1098"/>
    </location>
</feature>
<evidence type="ECO:0000256" key="1">
    <source>
        <dbReference type="ARBA" id="ARBA00009922"/>
    </source>
</evidence>
<feature type="binding site" evidence="11">
    <location>
        <begin position="57"/>
        <end position="64"/>
    </location>
    <ligand>
        <name>ATP</name>
        <dbReference type="ChEBI" id="CHEBI:30616"/>
    </ligand>
</feature>
<keyword evidence="6" id="KW-0238">DNA-binding</keyword>
<comment type="similarity">
    <text evidence="1">Belongs to the helicase family. UvrD subfamily.</text>
</comment>
<keyword evidence="4 11" id="KW-0347">Helicase</keyword>
<comment type="catalytic activity">
    <reaction evidence="8">
        <text>Couples ATP hydrolysis with the unwinding of duplex DNA by translocating in the 3'-5' direction.</text>
        <dbReference type="EC" id="5.6.2.4"/>
    </reaction>
</comment>
<dbReference type="Pfam" id="PF13361">
    <property type="entry name" value="UvrD_C"/>
    <property type="match status" value="1"/>
</dbReference>
<dbReference type="Pfam" id="PF00580">
    <property type="entry name" value="UvrD-helicase"/>
    <property type="match status" value="1"/>
</dbReference>
<evidence type="ECO:0000259" key="13">
    <source>
        <dbReference type="PROSITE" id="PS51198"/>
    </source>
</evidence>
<feature type="domain" description="UvrD-like helicase ATP-binding" evidence="13">
    <location>
        <begin position="36"/>
        <end position="341"/>
    </location>
</feature>
<evidence type="ECO:0000256" key="9">
    <source>
        <dbReference type="ARBA" id="ARBA00034808"/>
    </source>
</evidence>
<dbReference type="CDD" id="cd18807">
    <property type="entry name" value="SF1_C_UvrD"/>
    <property type="match status" value="1"/>
</dbReference>
<feature type="region of interest" description="Disordered" evidence="12">
    <location>
        <begin position="938"/>
        <end position="1040"/>
    </location>
</feature>
<dbReference type="GO" id="GO:1990986">
    <property type="term" value="P:DNA recombinase disassembly"/>
    <property type="evidence" value="ECO:0007669"/>
    <property type="project" value="EnsemblFungi"/>
</dbReference>
<dbReference type="GO" id="GO:0043138">
    <property type="term" value="F:3'-5' DNA helicase activity"/>
    <property type="evidence" value="ECO:0007669"/>
    <property type="project" value="UniProtKB-EC"/>
</dbReference>
<dbReference type="GO" id="GO:0000725">
    <property type="term" value="P:recombinational repair"/>
    <property type="evidence" value="ECO:0007669"/>
    <property type="project" value="TreeGrafter"/>
</dbReference>
<dbReference type="Gene3D" id="3.40.50.300">
    <property type="entry name" value="P-loop containing nucleotide triphosphate hydrolases"/>
    <property type="match status" value="3"/>
</dbReference>
<evidence type="ECO:0000256" key="11">
    <source>
        <dbReference type="PROSITE-ProRule" id="PRU00560"/>
    </source>
</evidence>
<feature type="region of interest" description="Disordered" evidence="12">
    <location>
        <begin position="651"/>
        <end position="673"/>
    </location>
</feature>
<dbReference type="GO" id="GO:2000042">
    <property type="term" value="P:negative regulation of double-strand break repair via homologous recombination"/>
    <property type="evidence" value="ECO:0007669"/>
    <property type="project" value="EnsemblFungi"/>
</dbReference>
<dbReference type="OrthoDB" id="1470711at2759"/>
<dbReference type="EC" id="5.6.2.4" evidence="9"/>
<dbReference type="KEGG" id="ndi:NDAI_0G05500"/>
<dbReference type="InterPro" id="IPR013986">
    <property type="entry name" value="DExx_box_DNA_helicase_dom_sf"/>
</dbReference>
<dbReference type="InterPro" id="IPR000212">
    <property type="entry name" value="DNA_helicase_UvrD/REP"/>
</dbReference>
<dbReference type="STRING" id="1071378.J7SB42"/>
<feature type="region of interest" description="Disordered" evidence="12">
    <location>
        <begin position="703"/>
        <end position="738"/>
    </location>
</feature>